<evidence type="ECO:0000313" key="1">
    <source>
        <dbReference type="EMBL" id="KAI9272650.1"/>
    </source>
</evidence>
<protein>
    <submittedName>
        <fullName evidence="1">Uncharacterized protein</fullName>
    </submittedName>
</protein>
<comment type="caution">
    <text evidence="1">The sequence shown here is derived from an EMBL/GenBank/DDBJ whole genome shotgun (WGS) entry which is preliminary data.</text>
</comment>
<organism evidence="1 2">
    <name type="scientific">Phascolomyces articulosus</name>
    <dbReference type="NCBI Taxonomy" id="60185"/>
    <lineage>
        <taxon>Eukaryota</taxon>
        <taxon>Fungi</taxon>
        <taxon>Fungi incertae sedis</taxon>
        <taxon>Mucoromycota</taxon>
        <taxon>Mucoromycotina</taxon>
        <taxon>Mucoromycetes</taxon>
        <taxon>Mucorales</taxon>
        <taxon>Lichtheimiaceae</taxon>
        <taxon>Phascolomyces</taxon>
    </lineage>
</organism>
<name>A0AAD5K7I3_9FUNG</name>
<dbReference type="EMBL" id="JAIXMP010000005">
    <property type="protein sequence ID" value="KAI9272650.1"/>
    <property type="molecule type" value="Genomic_DNA"/>
</dbReference>
<dbReference type="AlphaFoldDB" id="A0AAD5K7I3"/>
<reference evidence="1" key="1">
    <citation type="journal article" date="2022" name="IScience">
        <title>Evolution of zygomycete secretomes and the origins of terrestrial fungal ecologies.</title>
        <authorList>
            <person name="Chang Y."/>
            <person name="Wang Y."/>
            <person name="Mondo S."/>
            <person name="Ahrendt S."/>
            <person name="Andreopoulos W."/>
            <person name="Barry K."/>
            <person name="Beard J."/>
            <person name="Benny G.L."/>
            <person name="Blankenship S."/>
            <person name="Bonito G."/>
            <person name="Cuomo C."/>
            <person name="Desiro A."/>
            <person name="Gervers K.A."/>
            <person name="Hundley H."/>
            <person name="Kuo A."/>
            <person name="LaButti K."/>
            <person name="Lang B.F."/>
            <person name="Lipzen A."/>
            <person name="O'Donnell K."/>
            <person name="Pangilinan J."/>
            <person name="Reynolds N."/>
            <person name="Sandor L."/>
            <person name="Smith M.E."/>
            <person name="Tsang A."/>
            <person name="Grigoriev I.V."/>
            <person name="Stajich J.E."/>
            <person name="Spatafora J.W."/>
        </authorList>
    </citation>
    <scope>NUCLEOTIDE SEQUENCE</scope>
    <source>
        <strain evidence="1">RSA 2281</strain>
    </source>
</reference>
<reference evidence="1" key="2">
    <citation type="submission" date="2023-02" db="EMBL/GenBank/DDBJ databases">
        <authorList>
            <consortium name="DOE Joint Genome Institute"/>
            <person name="Mondo S.J."/>
            <person name="Chang Y."/>
            <person name="Wang Y."/>
            <person name="Ahrendt S."/>
            <person name="Andreopoulos W."/>
            <person name="Barry K."/>
            <person name="Beard J."/>
            <person name="Benny G.L."/>
            <person name="Blankenship S."/>
            <person name="Bonito G."/>
            <person name="Cuomo C."/>
            <person name="Desiro A."/>
            <person name="Gervers K.A."/>
            <person name="Hundley H."/>
            <person name="Kuo A."/>
            <person name="LaButti K."/>
            <person name="Lang B.F."/>
            <person name="Lipzen A."/>
            <person name="O'Donnell K."/>
            <person name="Pangilinan J."/>
            <person name="Reynolds N."/>
            <person name="Sandor L."/>
            <person name="Smith M.W."/>
            <person name="Tsang A."/>
            <person name="Grigoriev I.V."/>
            <person name="Stajich J.E."/>
            <person name="Spatafora J.W."/>
        </authorList>
    </citation>
    <scope>NUCLEOTIDE SEQUENCE</scope>
    <source>
        <strain evidence="1">RSA 2281</strain>
    </source>
</reference>
<dbReference type="Proteomes" id="UP001209540">
    <property type="component" value="Unassembled WGS sequence"/>
</dbReference>
<accession>A0AAD5K7I3</accession>
<evidence type="ECO:0000313" key="2">
    <source>
        <dbReference type="Proteomes" id="UP001209540"/>
    </source>
</evidence>
<sequence>MNSLFKHTSEKKDFWELSMIEWKNIPVYDFRFLVKKLKNSKEQANLAYAEDIKRMQKNLPYIRIGRKNQILESCKTELKNVFNDHTNKYLWDHQAKHVMEIALKRVVDQEELSCLEEITAINALRVPRDQNIMLLMPSEYLRAIHDHFGDELLTKIYNDYIKDIQVTQ</sequence>
<gene>
    <name evidence="1" type="ORF">BDA99DRAFT_533488</name>
</gene>
<keyword evidence="2" id="KW-1185">Reference proteome</keyword>
<proteinExistence type="predicted"/>